<name>A0A1I0G5F7_9FIRM</name>
<accession>A0A1I0G5F7</accession>
<dbReference type="InterPro" id="IPR003593">
    <property type="entry name" value="AAA+_ATPase"/>
</dbReference>
<sequence>MFDEKKAKGAINYIYKLNLTKNYEIIPFEGIEDLEAKQWETIASEFSDADDIVKEIKEKYRSLSTHIYKRINKLPSALKKMGYMLEMNNPFLSVFVGREAEISKMNVIRHKRIKNNILLIGEPGVGKTSLVEAYAKHFNIKNIFVVECAKLIGNTEYRGAFEQRVVELMEFAKGMELILFFDEIHTLLNLGKTIGGIAITDILKPYLLDQKLCFIGATTLKESQYLLKDEAFKRRFTPLILQEPTEEILLCIKDNFENNIAKEGLLAENETRQVIGILKEKIKSQYFPDKLVDFLDYMCAYFNVNGNRRDYMELLEEYIHDQEVQGVCYEME</sequence>
<dbReference type="CDD" id="cd00009">
    <property type="entry name" value="AAA"/>
    <property type="match status" value="1"/>
</dbReference>
<reference evidence="4 5" key="1">
    <citation type="submission" date="2016-10" db="EMBL/GenBank/DDBJ databases">
        <authorList>
            <person name="de Groot N.N."/>
        </authorList>
    </citation>
    <scope>NUCLEOTIDE SEQUENCE [LARGE SCALE GENOMIC DNA]</scope>
    <source>
        <strain evidence="4 5">DSM 1801</strain>
    </source>
</reference>
<dbReference type="OrthoDB" id="9806903at2"/>
<dbReference type="Pfam" id="PF00004">
    <property type="entry name" value="AAA"/>
    <property type="match status" value="1"/>
</dbReference>
<organism evidence="4 5">
    <name type="scientific">[Clostridium] polysaccharolyticum</name>
    <dbReference type="NCBI Taxonomy" id="29364"/>
    <lineage>
        <taxon>Bacteria</taxon>
        <taxon>Bacillati</taxon>
        <taxon>Bacillota</taxon>
        <taxon>Clostridia</taxon>
        <taxon>Lachnospirales</taxon>
        <taxon>Lachnospiraceae</taxon>
    </lineage>
</organism>
<dbReference type="GO" id="GO:0034605">
    <property type="term" value="P:cellular response to heat"/>
    <property type="evidence" value="ECO:0007669"/>
    <property type="project" value="TreeGrafter"/>
</dbReference>
<dbReference type="SMART" id="SM00382">
    <property type="entry name" value="AAA"/>
    <property type="match status" value="1"/>
</dbReference>
<dbReference type="GO" id="GO:0008233">
    <property type="term" value="F:peptidase activity"/>
    <property type="evidence" value="ECO:0007669"/>
    <property type="project" value="UniProtKB-KW"/>
</dbReference>
<dbReference type="GO" id="GO:0005524">
    <property type="term" value="F:ATP binding"/>
    <property type="evidence" value="ECO:0007669"/>
    <property type="project" value="UniProtKB-KW"/>
</dbReference>
<dbReference type="EMBL" id="FOHN01000048">
    <property type="protein sequence ID" value="SET65985.1"/>
    <property type="molecule type" value="Genomic_DNA"/>
</dbReference>
<evidence type="ECO:0000256" key="2">
    <source>
        <dbReference type="ARBA" id="ARBA00022840"/>
    </source>
</evidence>
<dbReference type="InterPro" id="IPR003959">
    <property type="entry name" value="ATPase_AAA_core"/>
</dbReference>
<dbReference type="InterPro" id="IPR027417">
    <property type="entry name" value="P-loop_NTPase"/>
</dbReference>
<dbReference type="InterPro" id="IPR050130">
    <property type="entry name" value="ClpA_ClpB"/>
</dbReference>
<gene>
    <name evidence="4" type="ORF">SAMN04487772_1482</name>
</gene>
<keyword evidence="2 4" id="KW-0067">ATP-binding</keyword>
<dbReference type="Proteomes" id="UP000199800">
    <property type="component" value="Unassembled WGS sequence"/>
</dbReference>
<dbReference type="STRING" id="29364.SAMN04487772_1482"/>
<evidence type="ECO:0000259" key="3">
    <source>
        <dbReference type="SMART" id="SM00382"/>
    </source>
</evidence>
<protein>
    <submittedName>
        <fullName evidence="4">ATP-dependent Clp protease ATP-binding subunit ClpC</fullName>
    </submittedName>
</protein>
<dbReference type="PANTHER" id="PTHR11638:SF18">
    <property type="entry name" value="HEAT SHOCK PROTEIN 104"/>
    <property type="match status" value="1"/>
</dbReference>
<feature type="domain" description="AAA+ ATPase" evidence="3">
    <location>
        <begin position="113"/>
        <end position="246"/>
    </location>
</feature>
<keyword evidence="1" id="KW-0547">Nucleotide-binding</keyword>
<keyword evidence="4" id="KW-0378">Hydrolase</keyword>
<dbReference type="GO" id="GO:0006508">
    <property type="term" value="P:proteolysis"/>
    <property type="evidence" value="ECO:0007669"/>
    <property type="project" value="UniProtKB-KW"/>
</dbReference>
<dbReference type="RefSeq" id="WP_092479246.1">
    <property type="nucleotide sequence ID" value="NZ_FOHN01000048.1"/>
</dbReference>
<keyword evidence="5" id="KW-1185">Reference proteome</keyword>
<proteinExistence type="predicted"/>
<dbReference type="GO" id="GO:0005737">
    <property type="term" value="C:cytoplasm"/>
    <property type="evidence" value="ECO:0007669"/>
    <property type="project" value="TreeGrafter"/>
</dbReference>
<dbReference type="SUPFAM" id="SSF52540">
    <property type="entry name" value="P-loop containing nucleoside triphosphate hydrolases"/>
    <property type="match status" value="1"/>
</dbReference>
<dbReference type="GO" id="GO:0016887">
    <property type="term" value="F:ATP hydrolysis activity"/>
    <property type="evidence" value="ECO:0007669"/>
    <property type="project" value="InterPro"/>
</dbReference>
<dbReference type="PANTHER" id="PTHR11638">
    <property type="entry name" value="ATP-DEPENDENT CLP PROTEASE"/>
    <property type="match status" value="1"/>
</dbReference>
<dbReference type="Gene3D" id="3.40.50.300">
    <property type="entry name" value="P-loop containing nucleotide triphosphate hydrolases"/>
    <property type="match status" value="1"/>
</dbReference>
<keyword evidence="4" id="KW-0645">Protease</keyword>
<evidence type="ECO:0000313" key="5">
    <source>
        <dbReference type="Proteomes" id="UP000199800"/>
    </source>
</evidence>
<evidence type="ECO:0000256" key="1">
    <source>
        <dbReference type="ARBA" id="ARBA00022741"/>
    </source>
</evidence>
<evidence type="ECO:0000313" key="4">
    <source>
        <dbReference type="EMBL" id="SET65985.1"/>
    </source>
</evidence>
<dbReference type="AlphaFoldDB" id="A0A1I0G5F7"/>